<reference evidence="18" key="1">
    <citation type="journal article" date="2015" name="Nature">
        <title>Complex archaea that bridge the gap between prokaryotes and eukaryotes.</title>
        <authorList>
            <person name="Spang A."/>
            <person name="Saw J.H."/>
            <person name="Jorgensen S.L."/>
            <person name="Zaremba-Niedzwiedzka K."/>
            <person name="Martijn J."/>
            <person name="Lind A.E."/>
            <person name="van Eijk R."/>
            <person name="Schleper C."/>
            <person name="Guy L."/>
            <person name="Ettema T.J."/>
        </authorList>
    </citation>
    <scope>NUCLEOTIDE SEQUENCE</scope>
</reference>
<dbReference type="GO" id="GO:0005829">
    <property type="term" value="C:cytosol"/>
    <property type="evidence" value="ECO:0007669"/>
    <property type="project" value="TreeGrafter"/>
</dbReference>
<evidence type="ECO:0000256" key="12">
    <source>
        <dbReference type="ARBA" id="ARBA00022984"/>
    </source>
</evidence>
<evidence type="ECO:0000256" key="16">
    <source>
        <dbReference type="ARBA" id="ARBA00048914"/>
    </source>
</evidence>
<keyword evidence="6" id="KW-0963">Cytoplasm</keyword>
<dbReference type="GO" id="GO:0051301">
    <property type="term" value="P:cell division"/>
    <property type="evidence" value="ECO:0007669"/>
    <property type="project" value="UniProtKB-KW"/>
</dbReference>
<evidence type="ECO:0000256" key="2">
    <source>
        <dbReference type="ARBA" id="ARBA00003921"/>
    </source>
</evidence>
<keyword evidence="10" id="KW-0521">NADP</keyword>
<evidence type="ECO:0000256" key="3">
    <source>
        <dbReference type="ARBA" id="ARBA00004496"/>
    </source>
</evidence>
<gene>
    <name evidence="18" type="ORF">LCGC14_1232650</name>
</gene>
<dbReference type="GO" id="GO:0009252">
    <property type="term" value="P:peptidoglycan biosynthetic process"/>
    <property type="evidence" value="ECO:0007669"/>
    <property type="project" value="UniProtKB-UniPathway"/>
</dbReference>
<evidence type="ECO:0000256" key="15">
    <source>
        <dbReference type="ARBA" id="ARBA00023316"/>
    </source>
</evidence>
<comment type="pathway">
    <text evidence="4">Cell wall biogenesis; peptidoglycan biosynthesis.</text>
</comment>
<protein>
    <recommendedName>
        <fullName evidence="5">UDP-N-acetylmuramate dehydrogenase</fullName>
        <ecNumber evidence="5">1.3.1.98</ecNumber>
    </recommendedName>
</protein>
<evidence type="ECO:0000313" key="18">
    <source>
        <dbReference type="EMBL" id="KKM91029.1"/>
    </source>
</evidence>
<dbReference type="PANTHER" id="PTHR21071:SF4">
    <property type="entry name" value="UDP-N-ACETYLENOLPYRUVOYLGLUCOSAMINE REDUCTASE"/>
    <property type="match status" value="1"/>
</dbReference>
<dbReference type="GO" id="GO:0008762">
    <property type="term" value="F:UDP-N-acetylmuramate dehydrogenase activity"/>
    <property type="evidence" value="ECO:0007669"/>
    <property type="project" value="UniProtKB-EC"/>
</dbReference>
<dbReference type="GO" id="GO:0071949">
    <property type="term" value="F:FAD binding"/>
    <property type="evidence" value="ECO:0007669"/>
    <property type="project" value="InterPro"/>
</dbReference>
<keyword evidence="13" id="KW-0560">Oxidoreductase</keyword>
<sequence length="298" mass="32584">MQSKEKDKLSIKGRVVIDQPTKELTSIKIGGLADLFVIPQDLDDLKKVLSFCRKGNLPFFIMGSGSKLLVRDEGFRGVIIKLGESFKSLVSNGNQVRVGAGVDLATLIDFAAKKSFPGLESLLGIPGTVGGAIARNVSAFGKTLSEKVLSVKVLDGNDNCLVLSKKDIDFGYRTSTFLHNKDWVIIEVRLELWPGKKEEIILRSKQARERRTLTQPLSFSSAGCIFKNPSSHPAGFLIEEAGCLGMKVGNAQVSLQHANFIINKGNATARDVISLIEKVRKKVEDKFAISLELELEVI</sequence>
<evidence type="ECO:0000256" key="8">
    <source>
        <dbReference type="ARBA" id="ARBA00022630"/>
    </source>
</evidence>
<keyword evidence="8" id="KW-0285">Flavoprotein</keyword>
<keyword evidence="11" id="KW-0133">Cell shape</keyword>
<dbReference type="HAMAP" id="MF_00037">
    <property type="entry name" value="MurB"/>
    <property type="match status" value="1"/>
</dbReference>
<comment type="catalytic activity">
    <reaction evidence="16">
        <text>UDP-N-acetyl-alpha-D-muramate + NADP(+) = UDP-N-acetyl-3-O-(1-carboxyvinyl)-alpha-D-glucosamine + NADPH + H(+)</text>
        <dbReference type="Rhea" id="RHEA:12248"/>
        <dbReference type="ChEBI" id="CHEBI:15378"/>
        <dbReference type="ChEBI" id="CHEBI:57783"/>
        <dbReference type="ChEBI" id="CHEBI:58349"/>
        <dbReference type="ChEBI" id="CHEBI:68483"/>
        <dbReference type="ChEBI" id="CHEBI:70757"/>
        <dbReference type="EC" id="1.3.1.98"/>
    </reaction>
</comment>
<dbReference type="Gene3D" id="3.30.43.10">
    <property type="entry name" value="Uridine Diphospho-n-acetylenolpyruvylglucosamine Reductase, domain 2"/>
    <property type="match status" value="1"/>
</dbReference>
<dbReference type="Gene3D" id="3.90.78.10">
    <property type="entry name" value="UDP-N-acetylenolpyruvoylglucosamine reductase, C-terminal domain"/>
    <property type="match status" value="1"/>
</dbReference>
<dbReference type="Pfam" id="PF01565">
    <property type="entry name" value="FAD_binding_4"/>
    <property type="match status" value="1"/>
</dbReference>
<dbReference type="InterPro" id="IPR003170">
    <property type="entry name" value="MurB"/>
</dbReference>
<keyword evidence="9" id="KW-0274">FAD</keyword>
<dbReference type="GO" id="GO:0008360">
    <property type="term" value="P:regulation of cell shape"/>
    <property type="evidence" value="ECO:0007669"/>
    <property type="project" value="UniProtKB-KW"/>
</dbReference>
<evidence type="ECO:0000256" key="5">
    <source>
        <dbReference type="ARBA" id="ARBA00012518"/>
    </source>
</evidence>
<feature type="domain" description="FAD-binding PCMH-type" evidence="17">
    <location>
        <begin position="29"/>
        <end position="195"/>
    </location>
</feature>
<keyword evidence="12" id="KW-0573">Peptidoglycan synthesis</keyword>
<evidence type="ECO:0000256" key="9">
    <source>
        <dbReference type="ARBA" id="ARBA00022827"/>
    </source>
</evidence>
<evidence type="ECO:0000256" key="4">
    <source>
        <dbReference type="ARBA" id="ARBA00004752"/>
    </source>
</evidence>
<dbReference type="PANTHER" id="PTHR21071">
    <property type="entry name" value="UDP-N-ACETYLENOLPYRUVOYLGLUCOSAMINE REDUCTASE"/>
    <property type="match status" value="1"/>
</dbReference>
<dbReference type="EC" id="1.3.1.98" evidence="5"/>
<dbReference type="SUPFAM" id="SSF56176">
    <property type="entry name" value="FAD-binding/transporter-associated domain-like"/>
    <property type="match status" value="1"/>
</dbReference>
<evidence type="ECO:0000256" key="7">
    <source>
        <dbReference type="ARBA" id="ARBA00022618"/>
    </source>
</evidence>
<keyword evidence="7" id="KW-0132">Cell division</keyword>
<comment type="function">
    <text evidence="2">Cell wall formation.</text>
</comment>
<dbReference type="PROSITE" id="PS51387">
    <property type="entry name" value="FAD_PCMH"/>
    <property type="match status" value="1"/>
</dbReference>
<evidence type="ECO:0000256" key="13">
    <source>
        <dbReference type="ARBA" id="ARBA00023002"/>
    </source>
</evidence>
<dbReference type="EMBL" id="LAZR01006591">
    <property type="protein sequence ID" value="KKM91029.1"/>
    <property type="molecule type" value="Genomic_DNA"/>
</dbReference>
<comment type="subcellular location">
    <subcellularLocation>
        <location evidence="3">Cytoplasm</location>
    </subcellularLocation>
</comment>
<dbReference type="AlphaFoldDB" id="A0A0F9L834"/>
<dbReference type="GO" id="GO:0071555">
    <property type="term" value="P:cell wall organization"/>
    <property type="evidence" value="ECO:0007669"/>
    <property type="project" value="UniProtKB-KW"/>
</dbReference>
<organism evidence="18">
    <name type="scientific">marine sediment metagenome</name>
    <dbReference type="NCBI Taxonomy" id="412755"/>
    <lineage>
        <taxon>unclassified sequences</taxon>
        <taxon>metagenomes</taxon>
        <taxon>ecological metagenomes</taxon>
    </lineage>
</organism>
<dbReference type="InterPro" id="IPR016167">
    <property type="entry name" value="FAD-bd_PCMH_sub1"/>
</dbReference>
<keyword evidence="14" id="KW-0131">Cell cycle</keyword>
<dbReference type="NCBIfam" id="NF010480">
    <property type="entry name" value="PRK13905.1"/>
    <property type="match status" value="1"/>
</dbReference>
<keyword evidence="15" id="KW-0961">Cell wall biogenesis/degradation</keyword>
<proteinExistence type="inferred from homology"/>
<dbReference type="InterPro" id="IPR006094">
    <property type="entry name" value="Oxid_FAD_bind_N"/>
</dbReference>
<dbReference type="SUPFAM" id="SSF56194">
    <property type="entry name" value="Uridine diphospho-N-Acetylenolpyruvylglucosamine reductase, MurB, C-terminal domain"/>
    <property type="match status" value="1"/>
</dbReference>
<dbReference type="Gene3D" id="3.30.465.10">
    <property type="match status" value="1"/>
</dbReference>
<evidence type="ECO:0000256" key="11">
    <source>
        <dbReference type="ARBA" id="ARBA00022960"/>
    </source>
</evidence>
<evidence type="ECO:0000259" key="17">
    <source>
        <dbReference type="PROSITE" id="PS51387"/>
    </source>
</evidence>
<evidence type="ECO:0000256" key="14">
    <source>
        <dbReference type="ARBA" id="ARBA00023306"/>
    </source>
</evidence>
<dbReference type="Pfam" id="PF02873">
    <property type="entry name" value="MurB_C"/>
    <property type="match status" value="1"/>
</dbReference>
<dbReference type="InterPro" id="IPR036635">
    <property type="entry name" value="MurB_C_sf"/>
</dbReference>
<dbReference type="UniPathway" id="UPA00219"/>
<evidence type="ECO:0000256" key="6">
    <source>
        <dbReference type="ARBA" id="ARBA00022490"/>
    </source>
</evidence>
<evidence type="ECO:0000256" key="10">
    <source>
        <dbReference type="ARBA" id="ARBA00022857"/>
    </source>
</evidence>
<dbReference type="NCBIfam" id="TIGR00179">
    <property type="entry name" value="murB"/>
    <property type="match status" value="1"/>
</dbReference>
<accession>A0A0F9L834</accession>
<dbReference type="InterPro" id="IPR036318">
    <property type="entry name" value="FAD-bd_PCMH-like_sf"/>
</dbReference>
<comment type="cofactor">
    <cofactor evidence="1">
        <name>FAD</name>
        <dbReference type="ChEBI" id="CHEBI:57692"/>
    </cofactor>
</comment>
<name>A0A0F9L834_9ZZZZ</name>
<dbReference type="InterPro" id="IPR011601">
    <property type="entry name" value="MurB_C"/>
</dbReference>
<dbReference type="InterPro" id="IPR016166">
    <property type="entry name" value="FAD-bd_PCMH"/>
</dbReference>
<evidence type="ECO:0000256" key="1">
    <source>
        <dbReference type="ARBA" id="ARBA00001974"/>
    </source>
</evidence>
<dbReference type="InterPro" id="IPR016169">
    <property type="entry name" value="FAD-bd_PCMH_sub2"/>
</dbReference>
<comment type="caution">
    <text evidence="18">The sequence shown here is derived from an EMBL/GenBank/DDBJ whole genome shotgun (WGS) entry which is preliminary data.</text>
</comment>